<accession>A0ABW3K049</accession>
<keyword evidence="5" id="KW-0812">Transmembrane</keyword>
<evidence type="ECO:0000259" key="7">
    <source>
        <dbReference type="Pfam" id="PF08281"/>
    </source>
</evidence>
<proteinExistence type="inferred from homology"/>
<evidence type="ECO:0000256" key="4">
    <source>
        <dbReference type="ARBA" id="ARBA00023163"/>
    </source>
</evidence>
<dbReference type="NCBIfam" id="TIGR02985">
    <property type="entry name" value="Sig70_bacteroi1"/>
    <property type="match status" value="1"/>
</dbReference>
<dbReference type="InterPro" id="IPR013249">
    <property type="entry name" value="RNA_pol_sigma70_r4_t2"/>
</dbReference>
<dbReference type="Pfam" id="PF08281">
    <property type="entry name" value="Sigma70_r4_2"/>
    <property type="match status" value="1"/>
</dbReference>
<evidence type="ECO:0000256" key="1">
    <source>
        <dbReference type="ARBA" id="ARBA00010641"/>
    </source>
</evidence>
<dbReference type="InterPro" id="IPR014327">
    <property type="entry name" value="RNA_pol_sigma70_bacteroid"/>
</dbReference>
<organism evidence="8 9">
    <name type="scientific">Ohtaekwangia kribbensis</name>
    <dbReference type="NCBI Taxonomy" id="688913"/>
    <lineage>
        <taxon>Bacteria</taxon>
        <taxon>Pseudomonadati</taxon>
        <taxon>Bacteroidota</taxon>
        <taxon>Cytophagia</taxon>
        <taxon>Cytophagales</taxon>
        <taxon>Fulvivirgaceae</taxon>
        <taxon>Ohtaekwangia</taxon>
    </lineage>
</organism>
<dbReference type="InterPro" id="IPR039425">
    <property type="entry name" value="RNA_pol_sigma-70-like"/>
</dbReference>
<evidence type="ECO:0000313" key="9">
    <source>
        <dbReference type="Proteomes" id="UP001597112"/>
    </source>
</evidence>
<feature type="transmembrane region" description="Helical" evidence="5">
    <location>
        <begin position="167"/>
        <end position="187"/>
    </location>
</feature>
<dbReference type="NCBIfam" id="TIGR02937">
    <property type="entry name" value="sigma70-ECF"/>
    <property type="match status" value="1"/>
</dbReference>
<evidence type="ECO:0000256" key="2">
    <source>
        <dbReference type="ARBA" id="ARBA00023015"/>
    </source>
</evidence>
<evidence type="ECO:0000256" key="5">
    <source>
        <dbReference type="SAM" id="Phobius"/>
    </source>
</evidence>
<keyword evidence="4" id="KW-0804">Transcription</keyword>
<feature type="domain" description="RNA polymerase sigma factor 70 region 4 type 2" evidence="7">
    <location>
        <begin position="110"/>
        <end position="160"/>
    </location>
</feature>
<dbReference type="Gene3D" id="1.10.10.10">
    <property type="entry name" value="Winged helix-like DNA-binding domain superfamily/Winged helix DNA-binding domain"/>
    <property type="match status" value="1"/>
</dbReference>
<protein>
    <submittedName>
        <fullName evidence="8">RNA polymerase sigma-70 factor</fullName>
    </submittedName>
</protein>
<dbReference type="Pfam" id="PF04542">
    <property type="entry name" value="Sigma70_r2"/>
    <property type="match status" value="1"/>
</dbReference>
<dbReference type="CDD" id="cd06171">
    <property type="entry name" value="Sigma70_r4"/>
    <property type="match status" value="1"/>
</dbReference>
<dbReference type="PANTHER" id="PTHR43133">
    <property type="entry name" value="RNA POLYMERASE ECF-TYPE SIGMA FACTO"/>
    <property type="match status" value="1"/>
</dbReference>
<dbReference type="SUPFAM" id="SSF88659">
    <property type="entry name" value="Sigma3 and sigma4 domains of RNA polymerase sigma factors"/>
    <property type="match status" value="1"/>
</dbReference>
<keyword evidence="5" id="KW-0472">Membrane</keyword>
<name>A0ABW3K049_9BACT</name>
<dbReference type="InterPro" id="IPR013325">
    <property type="entry name" value="RNA_pol_sigma_r2"/>
</dbReference>
<dbReference type="PANTHER" id="PTHR43133:SF46">
    <property type="entry name" value="RNA POLYMERASE SIGMA-70 FACTOR ECF SUBFAMILY"/>
    <property type="match status" value="1"/>
</dbReference>
<dbReference type="RefSeq" id="WP_377577231.1">
    <property type="nucleotide sequence ID" value="NZ_JBHTKA010000001.1"/>
</dbReference>
<evidence type="ECO:0000313" key="8">
    <source>
        <dbReference type="EMBL" id="MFD0999203.1"/>
    </source>
</evidence>
<feature type="domain" description="RNA polymerase sigma-70 region 2" evidence="6">
    <location>
        <begin position="12"/>
        <end position="79"/>
    </location>
</feature>
<dbReference type="Gene3D" id="1.10.1740.10">
    <property type="match status" value="1"/>
</dbReference>
<dbReference type="EMBL" id="JBHTKA010000001">
    <property type="protein sequence ID" value="MFD0999203.1"/>
    <property type="molecule type" value="Genomic_DNA"/>
</dbReference>
<keyword evidence="5" id="KW-1133">Transmembrane helix</keyword>
<dbReference type="SUPFAM" id="SSF88946">
    <property type="entry name" value="Sigma2 domain of RNA polymerase sigma factors"/>
    <property type="match status" value="1"/>
</dbReference>
<gene>
    <name evidence="8" type="ORF">ACFQ21_07790</name>
</gene>
<evidence type="ECO:0000259" key="6">
    <source>
        <dbReference type="Pfam" id="PF04542"/>
    </source>
</evidence>
<reference evidence="9" key="1">
    <citation type="journal article" date="2019" name="Int. J. Syst. Evol. Microbiol.">
        <title>The Global Catalogue of Microorganisms (GCM) 10K type strain sequencing project: providing services to taxonomists for standard genome sequencing and annotation.</title>
        <authorList>
            <consortium name="The Broad Institute Genomics Platform"/>
            <consortium name="The Broad Institute Genome Sequencing Center for Infectious Disease"/>
            <person name="Wu L."/>
            <person name="Ma J."/>
        </authorList>
    </citation>
    <scope>NUCLEOTIDE SEQUENCE [LARGE SCALE GENOMIC DNA]</scope>
    <source>
        <strain evidence="9">CCUG 58938</strain>
    </source>
</reference>
<comment type="similarity">
    <text evidence="1">Belongs to the sigma-70 factor family. ECF subfamily.</text>
</comment>
<dbReference type="Proteomes" id="UP001597112">
    <property type="component" value="Unassembled WGS sequence"/>
</dbReference>
<keyword evidence="9" id="KW-1185">Reference proteome</keyword>
<comment type="caution">
    <text evidence="8">The sequence shown here is derived from an EMBL/GenBank/DDBJ whole genome shotgun (WGS) entry which is preliminary data.</text>
</comment>
<dbReference type="InterPro" id="IPR013324">
    <property type="entry name" value="RNA_pol_sigma_r3/r4-like"/>
</dbReference>
<keyword evidence="2" id="KW-0805">Transcription regulation</keyword>
<dbReference type="InterPro" id="IPR007627">
    <property type="entry name" value="RNA_pol_sigma70_r2"/>
</dbReference>
<dbReference type="InterPro" id="IPR036388">
    <property type="entry name" value="WH-like_DNA-bd_sf"/>
</dbReference>
<keyword evidence="3" id="KW-0731">Sigma factor</keyword>
<evidence type="ECO:0000256" key="3">
    <source>
        <dbReference type="ARBA" id="ARBA00023082"/>
    </source>
</evidence>
<dbReference type="InterPro" id="IPR014284">
    <property type="entry name" value="RNA_pol_sigma-70_dom"/>
</dbReference>
<sequence>MEKLPEDDFGKLFRQHHAGLCNLAYNIVGDTDAAKDIVQEVFVKLWNNRGQLTFGEQIKHYLFKATAHTSYNHLRANKRIAPLEEYAGLNTLETVVGTEGVEYKELEVRARQAVDRLPPKCKTIYILSRHEGLKHQEIADTLGLSIKTVENQMGIALEKLRSDLKPFLNLEIVAILAAIGMGLYALLIS</sequence>